<proteinExistence type="predicted"/>
<keyword evidence="2" id="KW-1185">Reference proteome</keyword>
<dbReference type="SUPFAM" id="SSF88697">
    <property type="entry name" value="PUA domain-like"/>
    <property type="match status" value="1"/>
</dbReference>
<name>A0ABR9U4W1_9NOSO</name>
<evidence type="ECO:0000313" key="1">
    <source>
        <dbReference type="EMBL" id="MBE9107686.1"/>
    </source>
</evidence>
<dbReference type="EMBL" id="JADEXF010000947">
    <property type="protein sequence ID" value="MBE9107686.1"/>
    <property type="molecule type" value="Genomic_DNA"/>
</dbReference>
<reference evidence="1 2" key="1">
    <citation type="submission" date="2020-10" db="EMBL/GenBank/DDBJ databases">
        <authorList>
            <person name="Castelo-Branco R."/>
            <person name="Eusebio N."/>
            <person name="Adriana R."/>
            <person name="Vieira A."/>
            <person name="Brugerolle De Fraissinette N."/>
            <person name="Rezende De Castro R."/>
            <person name="Schneider M.P."/>
            <person name="Vasconcelos V."/>
            <person name="Leao P.N."/>
        </authorList>
    </citation>
    <scope>NUCLEOTIDE SEQUENCE [LARGE SCALE GENOMIC DNA]</scope>
    <source>
        <strain evidence="1 2">LEGE 07299</strain>
    </source>
</reference>
<comment type="caution">
    <text evidence="1">The sequence shown here is derived from an EMBL/GenBank/DDBJ whole genome shotgun (WGS) entry which is preliminary data.</text>
</comment>
<evidence type="ECO:0008006" key="3">
    <source>
        <dbReference type="Google" id="ProtNLM"/>
    </source>
</evidence>
<gene>
    <name evidence="1" type="ORF">IQ229_22975</name>
</gene>
<accession>A0ABR9U4W1</accession>
<dbReference type="RefSeq" id="WP_194047710.1">
    <property type="nucleotide sequence ID" value="NZ_JADEXF010000947.1"/>
</dbReference>
<dbReference type="InterPro" id="IPR015947">
    <property type="entry name" value="PUA-like_sf"/>
</dbReference>
<organism evidence="1 2">
    <name type="scientific">Nostoc cf. edaphicum LEGE 07299</name>
    <dbReference type="NCBI Taxonomy" id="2777974"/>
    <lineage>
        <taxon>Bacteria</taxon>
        <taxon>Bacillati</taxon>
        <taxon>Cyanobacteriota</taxon>
        <taxon>Cyanophyceae</taxon>
        <taxon>Nostocales</taxon>
        <taxon>Nostocaceae</taxon>
        <taxon>Nostoc</taxon>
    </lineage>
</organism>
<dbReference type="Proteomes" id="UP000647836">
    <property type="component" value="Unassembled WGS sequence"/>
</dbReference>
<sequence>MSILSNECPATVRAMTCHAPFAYALALGEKREEYRYRETKYRGWVFFHSGISTASDYAFEYLDMSPEDAKRGYIIGAGYLNYCSPSGNIWAYGFINSVLFENAQKIRGKQPILWQPADDNEVKIFNSSWQILQTMIHTAK</sequence>
<protein>
    <recommendedName>
        <fullName evidence="3">ASCH domain-containing protein</fullName>
    </recommendedName>
</protein>
<evidence type="ECO:0000313" key="2">
    <source>
        <dbReference type="Proteomes" id="UP000647836"/>
    </source>
</evidence>
<dbReference type="Gene3D" id="2.30.130.30">
    <property type="entry name" value="Hypothetical protein"/>
    <property type="match status" value="1"/>
</dbReference>